<proteinExistence type="predicted"/>
<protein>
    <submittedName>
        <fullName evidence="1">GNAT family N-acetyltransferase</fullName>
    </submittedName>
</protein>
<sequence>MGMGMERGRQIRPMTVDDIPQVGRLFYKIFRKRTISSSNAFNDYFEQLFFGSPIYQQQHGSIVHETPSGQISSVISAVPMQYVVDGEIITARLLCAFMTDPDMRCHGAAELALILRPRNQDLCFTDSASPASAGAFKAARAALLPVHGLDWCRIFQPAAFFAQLAARRSTLGRYAARLPIARPLDHIVRRMTPALHVEPGTGIHDEAMSTDLFVSTVQDFLSAYPVRPVWSPAELNWILDIARQNTGLGDLNIRSVWNRNAELIGCFIYFGRPGMIAQVLNVFSRKGEEAVVINRMMYHLEQSGLVAARGHVQPGQLDALSRQRAMVYRHRAHTCVSTRHPGVLNAINRNDIYVGGLAGESWSRLVSDFF</sequence>
<dbReference type="InterPro" id="IPR016181">
    <property type="entry name" value="Acyl_CoA_acyltransferase"/>
</dbReference>
<comment type="caution">
    <text evidence="1">The sequence shown here is derived from an EMBL/GenBank/DDBJ whole genome shotgun (WGS) entry which is preliminary data.</text>
</comment>
<name>A0A2S9JK72_9HYPH</name>
<reference evidence="1 2" key="1">
    <citation type="submission" date="2018-02" db="EMBL/GenBank/DDBJ databases">
        <title>The draft genome of Phyllobacterium myrsinacearum DSM5892.</title>
        <authorList>
            <person name="Li L."/>
            <person name="Liu L."/>
            <person name="Zhang X."/>
            <person name="Wang T."/>
        </authorList>
    </citation>
    <scope>NUCLEOTIDE SEQUENCE [LARGE SCALE GENOMIC DNA]</scope>
    <source>
        <strain evidence="1 2">DSM 5892</strain>
    </source>
</reference>
<gene>
    <name evidence="1" type="ORF">C5750_14035</name>
</gene>
<evidence type="ECO:0000313" key="1">
    <source>
        <dbReference type="EMBL" id="PRD53477.1"/>
    </source>
</evidence>
<dbReference type="SUPFAM" id="SSF55729">
    <property type="entry name" value="Acyl-CoA N-acyltransferases (Nat)"/>
    <property type="match status" value="1"/>
</dbReference>
<keyword evidence="2" id="KW-1185">Reference proteome</keyword>
<dbReference type="AlphaFoldDB" id="A0A2S9JK72"/>
<dbReference type="Proteomes" id="UP000238563">
    <property type="component" value="Unassembled WGS sequence"/>
</dbReference>
<keyword evidence="1" id="KW-0808">Transferase</keyword>
<accession>A0A2S9JK72</accession>
<dbReference type="OrthoDB" id="3658990at2"/>
<evidence type="ECO:0000313" key="2">
    <source>
        <dbReference type="Proteomes" id="UP000238563"/>
    </source>
</evidence>
<dbReference type="Gene3D" id="3.40.630.30">
    <property type="match status" value="1"/>
</dbReference>
<dbReference type="GO" id="GO:0016740">
    <property type="term" value="F:transferase activity"/>
    <property type="evidence" value="ECO:0007669"/>
    <property type="project" value="UniProtKB-KW"/>
</dbReference>
<dbReference type="EMBL" id="PVBT01000003">
    <property type="protein sequence ID" value="PRD53477.1"/>
    <property type="molecule type" value="Genomic_DNA"/>
</dbReference>
<organism evidence="1 2">
    <name type="scientific">Phyllobacterium myrsinacearum</name>
    <dbReference type="NCBI Taxonomy" id="28101"/>
    <lineage>
        <taxon>Bacteria</taxon>
        <taxon>Pseudomonadati</taxon>
        <taxon>Pseudomonadota</taxon>
        <taxon>Alphaproteobacteria</taxon>
        <taxon>Hyphomicrobiales</taxon>
        <taxon>Phyllobacteriaceae</taxon>
        <taxon>Phyllobacterium</taxon>
    </lineage>
</organism>